<dbReference type="Gene3D" id="3.30.70.2450">
    <property type="match status" value="1"/>
</dbReference>
<comment type="caution">
    <text evidence="6">The sequence shown here is derived from an EMBL/GenBank/DDBJ whole genome shotgun (WGS) entry which is preliminary data.</text>
</comment>
<evidence type="ECO:0000313" key="6">
    <source>
        <dbReference type="EMBL" id="NYH55599.1"/>
    </source>
</evidence>
<dbReference type="GO" id="GO:0071949">
    <property type="term" value="F:FAD binding"/>
    <property type="evidence" value="ECO:0007669"/>
    <property type="project" value="InterPro"/>
</dbReference>
<keyword evidence="2" id="KW-0285">Flavoprotein</keyword>
<evidence type="ECO:0000256" key="1">
    <source>
        <dbReference type="ARBA" id="ARBA00001974"/>
    </source>
</evidence>
<evidence type="ECO:0000256" key="2">
    <source>
        <dbReference type="ARBA" id="ARBA00022630"/>
    </source>
</evidence>
<evidence type="ECO:0000256" key="4">
    <source>
        <dbReference type="SAM" id="MobiDB-lite"/>
    </source>
</evidence>
<dbReference type="RefSeq" id="WP_179811599.1">
    <property type="nucleotide sequence ID" value="NZ_JACCHL010000001.1"/>
</dbReference>
<proteinExistence type="predicted"/>
<dbReference type="InterPro" id="IPR050641">
    <property type="entry name" value="RIFMO-like"/>
</dbReference>
<dbReference type="SUPFAM" id="SSF51905">
    <property type="entry name" value="FAD/NAD(P)-binding domain"/>
    <property type="match status" value="1"/>
</dbReference>
<feature type="domain" description="FAD-binding" evidence="5">
    <location>
        <begin position="6"/>
        <end position="345"/>
    </location>
</feature>
<name>A0A7Y9XGV9_9ACTN</name>
<evidence type="ECO:0000256" key="3">
    <source>
        <dbReference type="ARBA" id="ARBA00022827"/>
    </source>
</evidence>
<accession>A0A7Y9XGV9</accession>
<evidence type="ECO:0000313" key="7">
    <source>
        <dbReference type="Proteomes" id="UP000584931"/>
    </source>
</evidence>
<dbReference type="Pfam" id="PF01494">
    <property type="entry name" value="FAD_binding_3"/>
    <property type="match status" value="1"/>
</dbReference>
<dbReference type="Gene3D" id="3.50.50.60">
    <property type="entry name" value="FAD/NAD(P)-binding domain"/>
    <property type="match status" value="1"/>
</dbReference>
<dbReference type="Pfam" id="PF21274">
    <property type="entry name" value="Rng_hyd_C"/>
    <property type="match status" value="1"/>
</dbReference>
<gene>
    <name evidence="6" type="ORF">HNR06_005188</name>
</gene>
<reference evidence="6 7" key="1">
    <citation type="submission" date="2020-07" db="EMBL/GenBank/DDBJ databases">
        <title>Sequencing the genomes of 1000 actinobacteria strains.</title>
        <authorList>
            <person name="Klenk H.-P."/>
        </authorList>
    </citation>
    <scope>NUCLEOTIDE SEQUENCE [LARGE SCALE GENOMIC DNA]</scope>
    <source>
        <strain evidence="6 7">DSM 45278</strain>
    </source>
</reference>
<feature type="compositionally biased region" description="Gly residues" evidence="4">
    <location>
        <begin position="518"/>
        <end position="527"/>
    </location>
</feature>
<dbReference type="EMBL" id="JACCHL010000001">
    <property type="protein sequence ID" value="NYH55599.1"/>
    <property type="molecule type" value="Genomic_DNA"/>
</dbReference>
<dbReference type="AlphaFoldDB" id="A0A7Y9XGV9"/>
<dbReference type="PRINTS" id="PR00420">
    <property type="entry name" value="RNGMNOXGNASE"/>
</dbReference>
<dbReference type="PANTHER" id="PTHR43004">
    <property type="entry name" value="TRK SYSTEM POTASSIUM UPTAKE PROTEIN"/>
    <property type="match status" value="1"/>
</dbReference>
<feature type="region of interest" description="Disordered" evidence="4">
    <location>
        <begin position="507"/>
        <end position="527"/>
    </location>
</feature>
<sequence length="527" mass="57246">MNTDTTEVLVVGAGPTGLALACGLRMGGAAVRVVDRAAKPATTSRANILHARGAEVLDRLGALGDLPRRGRSALKMTSYLGGRAALTMRFGDVGLETARPAIYISQAEIEAALRRRLAELGGDLTWDTALTGLSQDGHGVTAQLGDGTRIRAHWLAGCDGAHSTVRSLSDVDFPGVAVTERFLLADVHADWPLDRAGGHGWPHAEGPFFAMPMPGHGDAHDRWRLMVYDPEGEGDLGPAEILDRFRHLAPRRTGRNDLPIRDAVWTSVFRVHRRLATSYRRGRVLLLGDAAHVHSPLGGQGMVTGMGDAENLAWKLGLVLRERAAPALLDTYQDERRPLAVEVLRGTTTATRVQTGRGPLTRFLRERVLIPLVNLPPVQRRFTQVASQLWVTYRRDPLSGGITSRFGRRPRPGDRVPDLSCGRLDGVRTRLHAELGGRWALLVPPSGAEAYVEAARTSLGDGVVALTADHHPRDDVWLVRPDAHLAWRGRGGTDGLRRWLETALGQGRARPRRWSSPAGGGEDPLSR</sequence>
<dbReference type="Gene3D" id="3.40.30.120">
    <property type="match status" value="1"/>
</dbReference>
<organism evidence="6 7">
    <name type="scientific">Nocardiopsis sinuspersici</name>
    <dbReference type="NCBI Taxonomy" id="501010"/>
    <lineage>
        <taxon>Bacteria</taxon>
        <taxon>Bacillati</taxon>
        <taxon>Actinomycetota</taxon>
        <taxon>Actinomycetes</taxon>
        <taxon>Streptosporangiales</taxon>
        <taxon>Nocardiopsidaceae</taxon>
        <taxon>Nocardiopsis</taxon>
    </lineage>
</organism>
<dbReference type="Proteomes" id="UP000584931">
    <property type="component" value="Unassembled WGS sequence"/>
</dbReference>
<comment type="cofactor">
    <cofactor evidence="1">
        <name>FAD</name>
        <dbReference type="ChEBI" id="CHEBI:57692"/>
    </cofactor>
</comment>
<keyword evidence="3" id="KW-0274">FAD</keyword>
<evidence type="ECO:0000259" key="5">
    <source>
        <dbReference type="Pfam" id="PF01494"/>
    </source>
</evidence>
<dbReference type="InterPro" id="IPR036188">
    <property type="entry name" value="FAD/NAD-bd_sf"/>
</dbReference>
<dbReference type="GO" id="GO:0016709">
    <property type="term" value="F:oxidoreductase activity, acting on paired donors, with incorporation or reduction of molecular oxygen, NAD(P)H as one donor, and incorporation of one atom of oxygen"/>
    <property type="evidence" value="ECO:0007669"/>
    <property type="project" value="UniProtKB-ARBA"/>
</dbReference>
<dbReference type="PANTHER" id="PTHR43004:SF19">
    <property type="entry name" value="BINDING MONOOXYGENASE, PUTATIVE (JCVI)-RELATED"/>
    <property type="match status" value="1"/>
</dbReference>
<dbReference type="InterPro" id="IPR002938">
    <property type="entry name" value="FAD-bd"/>
</dbReference>
<protein>
    <submittedName>
        <fullName evidence="6">4,5-epoxidase</fullName>
    </submittedName>
</protein>